<evidence type="ECO:0000313" key="2">
    <source>
        <dbReference type="Proteomes" id="UP001321542"/>
    </source>
</evidence>
<protein>
    <submittedName>
        <fullName evidence="1">Uncharacterized protein</fullName>
    </submittedName>
</protein>
<dbReference type="Proteomes" id="UP001321542">
    <property type="component" value="Chromosome"/>
</dbReference>
<sequence length="86" mass="9270">MALRAADPMGFIVAPPCRLKDFAAEFFNARSERLLGGFWVVARTRAAHANTLTQVSWTRSAFVPLGTQAGVGFAIALPGFLYNDPA</sequence>
<accession>A0ABM7F2Y7</accession>
<name>A0ABM7F2Y7_9ACTN</name>
<dbReference type="EMBL" id="AP018448">
    <property type="protein sequence ID" value="BBC30036.1"/>
    <property type="molecule type" value="Genomic_DNA"/>
</dbReference>
<proteinExistence type="predicted"/>
<reference evidence="1 2" key="2">
    <citation type="journal article" date="2023" name="ChemBioChem">
        <title>Acyltransferase Domain Exchange between Two Independent Type I Polyketide Synthases in the Same Producer Strain of Macrolide Antibiotics.</title>
        <authorList>
            <person name="Kudo F."/>
            <person name="Kishikawa K."/>
            <person name="Tsuboi K."/>
            <person name="Kido T."/>
            <person name="Usui T."/>
            <person name="Hashimoto J."/>
            <person name="Shin-Ya K."/>
            <person name="Miyanaga A."/>
            <person name="Eguchi T."/>
        </authorList>
    </citation>
    <scope>NUCLEOTIDE SEQUENCE [LARGE SCALE GENOMIC DNA]</scope>
    <source>
        <strain evidence="1 2">A-8890</strain>
    </source>
</reference>
<reference evidence="1 2" key="1">
    <citation type="journal article" date="2010" name="ChemBioChem">
        <title>Cloning and characterization of the biosynthetic gene cluster of 16-membered macrolide antibiotic FD-891: involvement of a dual functional cytochrome P450 monooxygenase catalyzing epoxidation and hydroxylation.</title>
        <authorList>
            <person name="Kudo F."/>
            <person name="Motegi A."/>
            <person name="Mizoue K."/>
            <person name="Eguchi T."/>
        </authorList>
    </citation>
    <scope>NUCLEOTIDE SEQUENCE [LARGE SCALE GENOMIC DNA]</scope>
    <source>
        <strain evidence="1 2">A-8890</strain>
    </source>
</reference>
<organism evidence="1 2">
    <name type="scientific">Streptomyces graminofaciens</name>
    <dbReference type="NCBI Taxonomy" id="68212"/>
    <lineage>
        <taxon>Bacteria</taxon>
        <taxon>Bacillati</taxon>
        <taxon>Actinomycetota</taxon>
        <taxon>Actinomycetes</taxon>
        <taxon>Kitasatosporales</taxon>
        <taxon>Streptomycetaceae</taxon>
        <taxon>Streptomyces</taxon>
    </lineage>
</organism>
<keyword evidence="2" id="KW-1185">Reference proteome</keyword>
<gene>
    <name evidence="1" type="ORF">SGFS_013300</name>
</gene>
<evidence type="ECO:0000313" key="1">
    <source>
        <dbReference type="EMBL" id="BBC30036.1"/>
    </source>
</evidence>